<evidence type="ECO:0000313" key="2">
    <source>
        <dbReference type="Proteomes" id="UP000789366"/>
    </source>
</evidence>
<accession>A0ACA9PBG8</accession>
<organism evidence="1 2">
    <name type="scientific">Cetraspora pellucida</name>
    <dbReference type="NCBI Taxonomy" id="1433469"/>
    <lineage>
        <taxon>Eukaryota</taxon>
        <taxon>Fungi</taxon>
        <taxon>Fungi incertae sedis</taxon>
        <taxon>Mucoromycota</taxon>
        <taxon>Glomeromycotina</taxon>
        <taxon>Glomeromycetes</taxon>
        <taxon>Diversisporales</taxon>
        <taxon>Gigasporaceae</taxon>
        <taxon>Cetraspora</taxon>
    </lineage>
</organism>
<comment type="caution">
    <text evidence="1">The sequence shown here is derived from an EMBL/GenBank/DDBJ whole genome shotgun (WGS) entry which is preliminary data.</text>
</comment>
<dbReference type="EMBL" id="CAJVPW010022974">
    <property type="protein sequence ID" value="CAG8699491.1"/>
    <property type="molecule type" value="Genomic_DNA"/>
</dbReference>
<sequence>GTLPITSYFPSSEISIKTSSTQNIIQKKKSKPSVSWVWKYTRRDKITKVKYCDVHIDNDDGTSKRCPAIFMPKTSTTNIAAHLRTEHRIFKNQKWKAQPSVLSTTIPIPTTQQTIETVIQNHMENASPLPEQQQNHITYRLVAWIVEEMMPLNFPCNNTIKNIIKESVLYTNANLSEMMRQTMVSVCLTTDLWTQNHIPYIGITAHWLSETFTMYQFLITIEHFAYPHTGDRIEDFLREALSKWNIFDKVQAVTTDNAALIIKAIRQLGTTHLGCTAHTIHLAVTDGLKKCETLIRLAKSLNNFLVNRDKYQSLFRKIQCEPISSDTATRWNSTYLVLQQLLELRESVLKFAKNLINDPDRTVRADGNSLNDKMLSDEEWTGLKELYQILQPFARALTFVGGNQYPTLSMMYHTIRHLFKSLDQIEDKLTNIEVIEMHQSLHKSMVSRWNNPEIELRKRIELSHHTSNLPTTDKVSDMEMSSFFDDGVEPSSLTPINTELQMYISIPQIPKYDPKDLRYEK</sequence>
<feature type="non-terminal residue" evidence="1">
    <location>
        <position position="521"/>
    </location>
</feature>
<protein>
    <submittedName>
        <fullName evidence="1">5845_t:CDS:1</fullName>
    </submittedName>
</protein>
<proteinExistence type="predicted"/>
<reference evidence="1" key="1">
    <citation type="submission" date="2021-06" db="EMBL/GenBank/DDBJ databases">
        <authorList>
            <person name="Kallberg Y."/>
            <person name="Tangrot J."/>
            <person name="Rosling A."/>
        </authorList>
    </citation>
    <scope>NUCLEOTIDE SEQUENCE</scope>
    <source>
        <strain evidence="1">28 12/20/2015</strain>
    </source>
</reference>
<evidence type="ECO:0000313" key="1">
    <source>
        <dbReference type="EMBL" id="CAG8699491.1"/>
    </source>
</evidence>
<feature type="non-terminal residue" evidence="1">
    <location>
        <position position="1"/>
    </location>
</feature>
<keyword evidence="2" id="KW-1185">Reference proteome</keyword>
<dbReference type="Proteomes" id="UP000789366">
    <property type="component" value="Unassembled WGS sequence"/>
</dbReference>
<gene>
    <name evidence="1" type="ORF">SPELUC_LOCUS11200</name>
</gene>
<name>A0ACA9PBG8_9GLOM</name>